<evidence type="ECO:0000313" key="1">
    <source>
        <dbReference type="EMBL" id="GAA4482868.1"/>
    </source>
</evidence>
<proteinExistence type="predicted"/>
<sequence>MSSATALTELPSHTPVLVVGTGFGGLAVAAELVRGGRGADVVVIERADEVGGTWRQNTYPGCACDVPTSLYSLSFAPSADWSHTFARQPEILRYLETVATGSGVRARTLFDCALLEANWDAASALWRVRTSRGELTAGSLVAATGALSAPNVPAIDGLEDFGGTVFHSAAWNHDHDLTGERVAVVGTGASAVQFVPEIADRTARLTVFQRTASWVIPRADRTRGSVEKALYRRIPLSQKLVRGLVYSTREMYVIAFAYLTWLLPLFAVVSKAHLRRQVADPVLRRALTPTFTIGCKRMLLSNDWLATLDRDDVDLVPSALVRVTPTGVVGSDGVERPVDTIIFGTGFTPTEPPIARLLRGTDGRTLAEHWDGSPSAHRGMTVHGFPNLFLMYGPNTNLGHSSIVYMLESQAAYVRAGLTHLRSHGIAAVEVSERAQRAYSAHVGAALESTVWNRGGCSSWYLDRRGRNSVMWPTFTWRYRAQMRRFDAENYRAVAPADETAVA</sequence>
<organism evidence="1 2">
    <name type="scientific">Rhodococcus olei</name>
    <dbReference type="NCBI Taxonomy" id="2161675"/>
    <lineage>
        <taxon>Bacteria</taxon>
        <taxon>Bacillati</taxon>
        <taxon>Actinomycetota</taxon>
        <taxon>Actinomycetes</taxon>
        <taxon>Mycobacteriales</taxon>
        <taxon>Nocardiaceae</taxon>
        <taxon>Rhodococcus</taxon>
    </lineage>
</organism>
<dbReference type="Proteomes" id="UP001501183">
    <property type="component" value="Unassembled WGS sequence"/>
</dbReference>
<protein>
    <submittedName>
        <fullName evidence="1">NAD(P)/FAD-dependent oxidoreductase</fullName>
    </submittedName>
</protein>
<dbReference type="InterPro" id="IPR051209">
    <property type="entry name" value="FAD-bind_Monooxygenase_sf"/>
</dbReference>
<keyword evidence="2" id="KW-1185">Reference proteome</keyword>
<gene>
    <name evidence="1" type="ORF">GCM10023094_33670</name>
</gene>
<dbReference type="PANTHER" id="PTHR42877:SF4">
    <property type="entry name" value="FAD_NAD(P)-BINDING DOMAIN-CONTAINING PROTEIN-RELATED"/>
    <property type="match status" value="1"/>
</dbReference>
<reference evidence="2" key="1">
    <citation type="journal article" date="2019" name="Int. J. Syst. Evol. Microbiol.">
        <title>The Global Catalogue of Microorganisms (GCM) 10K type strain sequencing project: providing services to taxonomists for standard genome sequencing and annotation.</title>
        <authorList>
            <consortium name="The Broad Institute Genomics Platform"/>
            <consortium name="The Broad Institute Genome Sequencing Center for Infectious Disease"/>
            <person name="Wu L."/>
            <person name="Ma J."/>
        </authorList>
    </citation>
    <scope>NUCLEOTIDE SEQUENCE [LARGE SCALE GENOMIC DNA]</scope>
    <source>
        <strain evidence="2">JCM 32206</strain>
    </source>
</reference>
<evidence type="ECO:0000313" key="2">
    <source>
        <dbReference type="Proteomes" id="UP001501183"/>
    </source>
</evidence>
<dbReference type="PANTHER" id="PTHR42877">
    <property type="entry name" value="L-ORNITHINE N(5)-MONOOXYGENASE-RELATED"/>
    <property type="match status" value="1"/>
</dbReference>
<comment type="caution">
    <text evidence="1">The sequence shown here is derived from an EMBL/GenBank/DDBJ whole genome shotgun (WGS) entry which is preliminary data.</text>
</comment>
<dbReference type="RefSeq" id="WP_345347313.1">
    <property type="nucleotide sequence ID" value="NZ_BAABFB010000050.1"/>
</dbReference>
<dbReference type="SUPFAM" id="SSF51905">
    <property type="entry name" value="FAD/NAD(P)-binding domain"/>
    <property type="match status" value="2"/>
</dbReference>
<dbReference type="PRINTS" id="PR00411">
    <property type="entry name" value="PNDRDTASEI"/>
</dbReference>
<dbReference type="InterPro" id="IPR036188">
    <property type="entry name" value="FAD/NAD-bd_sf"/>
</dbReference>
<dbReference type="Pfam" id="PF13738">
    <property type="entry name" value="Pyr_redox_3"/>
    <property type="match status" value="1"/>
</dbReference>
<name>A0ABP8PA00_9NOCA</name>
<dbReference type="EMBL" id="BAABFB010000050">
    <property type="protein sequence ID" value="GAA4482868.1"/>
    <property type="molecule type" value="Genomic_DNA"/>
</dbReference>
<accession>A0ABP8PA00</accession>
<dbReference type="Gene3D" id="3.50.50.60">
    <property type="entry name" value="FAD/NAD(P)-binding domain"/>
    <property type="match status" value="2"/>
</dbReference>